<protein>
    <recommendedName>
        <fullName evidence="3">HTH crp-type domain-containing protein</fullName>
    </recommendedName>
</protein>
<organism evidence="1 2">
    <name type="scientific">Halomonas chromatireducens</name>
    <dbReference type="NCBI Taxonomy" id="507626"/>
    <lineage>
        <taxon>Bacteria</taxon>
        <taxon>Pseudomonadati</taxon>
        <taxon>Pseudomonadota</taxon>
        <taxon>Gammaproteobacteria</taxon>
        <taxon>Oceanospirillales</taxon>
        <taxon>Halomonadaceae</taxon>
        <taxon>Halomonas</taxon>
    </lineage>
</organism>
<reference evidence="1 2" key="2">
    <citation type="submission" date="2016-02" db="EMBL/GenBank/DDBJ databases">
        <authorList>
            <person name="Wen L."/>
            <person name="He K."/>
            <person name="Yang H."/>
        </authorList>
    </citation>
    <scope>NUCLEOTIDE SEQUENCE [LARGE SCALE GENOMIC DNA]</scope>
    <source>
        <strain evidence="1 2">AGD 8-3</strain>
    </source>
</reference>
<name>A0A0X8HBC5_9GAMM</name>
<dbReference type="KEGG" id="hco:LOKO_00408"/>
<dbReference type="EMBL" id="CP014226">
    <property type="protein sequence ID" value="AMC99504.1"/>
    <property type="molecule type" value="Genomic_DNA"/>
</dbReference>
<evidence type="ECO:0000313" key="2">
    <source>
        <dbReference type="Proteomes" id="UP000063387"/>
    </source>
</evidence>
<evidence type="ECO:0000313" key="1">
    <source>
        <dbReference type="EMBL" id="AMC99504.1"/>
    </source>
</evidence>
<reference evidence="1 2" key="1">
    <citation type="journal article" date="2016" name="Genome Announc.">
        <title>Draft Genome Sequence of 'Halomonas chromatireducens' Strain AGD 8-3, a Haloalkaliphilic Chromate- and Selenite-Reducing Gammaproteobacterium.</title>
        <authorList>
            <person name="Sharko F.S."/>
            <person name="Shapovalova A.A."/>
            <person name="Tsygankova S.V."/>
            <person name="Komova A.V."/>
            <person name="Boulygina E.S."/>
            <person name="Teslyuk A.B."/>
            <person name="Gotovtsev P.M."/>
            <person name="Namsaraev Z.B."/>
            <person name="Khijniak T.V."/>
            <person name="Nedoluzhko A.V."/>
            <person name="Vasilov R.G."/>
        </authorList>
    </citation>
    <scope>NUCLEOTIDE SEQUENCE [LARGE SCALE GENOMIC DNA]</scope>
    <source>
        <strain evidence="1 2">AGD 8-3</strain>
    </source>
</reference>
<accession>A0A0X8HBC5</accession>
<dbReference type="PATRIC" id="fig|507626.3.peg.405"/>
<proteinExistence type="predicted"/>
<sequence length="82" mass="9583">MRWRTQRCGIESAGKLRKAGLISYHRRRITILDRSGLEVWICEGYAIVKKEYDCLLPYRRPPRNKEVHDDIGWRALGVGEAV</sequence>
<dbReference type="STRING" id="507626.LOKO_00408"/>
<gene>
    <name evidence="1" type="ORF">LOKO_00408</name>
</gene>
<evidence type="ECO:0008006" key="3">
    <source>
        <dbReference type="Google" id="ProtNLM"/>
    </source>
</evidence>
<dbReference type="Proteomes" id="UP000063387">
    <property type="component" value="Chromosome"/>
</dbReference>
<keyword evidence="2" id="KW-1185">Reference proteome</keyword>
<dbReference type="AlphaFoldDB" id="A0A0X8HBC5"/>